<dbReference type="Gene3D" id="3.30.70.80">
    <property type="entry name" value="Peptidase S8 propeptide/proteinase inhibitor I9"/>
    <property type="match status" value="1"/>
</dbReference>
<sequence>MVYAYRRVITGFAAKMSNEQAKVMENLGGVLLVSPERSNELHTTHSPSSHISPTILEEENSYITLLEDEESDVVMTDEDNDSTTQENDHIPFMQNEVNNVEMNDRDNFSDSNETILEDRDHIQHDYNANEQDSSKEDTDTKYETVSCSETIPEAQLNYPSFVVELKKCERKEYSRTLTNVGFENSTYTIGDISVPQGVDIKVSSHSQQLSFTALHQKLALRVIFSRDCKDRVNVPYYYNFIVLKSGKYTVRIPYVIMYK</sequence>
<organism evidence="5 6">
    <name type="scientific">Artemisia annua</name>
    <name type="common">Sweet wormwood</name>
    <dbReference type="NCBI Taxonomy" id="35608"/>
    <lineage>
        <taxon>Eukaryota</taxon>
        <taxon>Viridiplantae</taxon>
        <taxon>Streptophyta</taxon>
        <taxon>Embryophyta</taxon>
        <taxon>Tracheophyta</taxon>
        <taxon>Spermatophyta</taxon>
        <taxon>Magnoliopsida</taxon>
        <taxon>eudicotyledons</taxon>
        <taxon>Gunneridae</taxon>
        <taxon>Pentapetalae</taxon>
        <taxon>asterids</taxon>
        <taxon>campanulids</taxon>
        <taxon>Asterales</taxon>
        <taxon>Asteraceae</taxon>
        <taxon>Asteroideae</taxon>
        <taxon>Anthemideae</taxon>
        <taxon>Artemisiinae</taxon>
        <taxon>Artemisia</taxon>
    </lineage>
</organism>
<dbReference type="InterPro" id="IPR045051">
    <property type="entry name" value="SBT"/>
</dbReference>
<dbReference type="AlphaFoldDB" id="A0A2U1MMZ5"/>
<dbReference type="Pfam" id="PF17766">
    <property type="entry name" value="fn3_6"/>
    <property type="match status" value="1"/>
</dbReference>
<dbReference type="OrthoDB" id="206201at2759"/>
<evidence type="ECO:0000313" key="5">
    <source>
        <dbReference type="EMBL" id="PWA62641.1"/>
    </source>
</evidence>
<gene>
    <name evidence="5" type="ORF">CTI12_AA348190</name>
</gene>
<reference evidence="5 6" key="1">
    <citation type="journal article" date="2018" name="Mol. Plant">
        <title>The genome of Artemisia annua provides insight into the evolution of Asteraceae family and artemisinin biosynthesis.</title>
        <authorList>
            <person name="Shen Q."/>
            <person name="Zhang L."/>
            <person name="Liao Z."/>
            <person name="Wang S."/>
            <person name="Yan T."/>
            <person name="Shi P."/>
            <person name="Liu M."/>
            <person name="Fu X."/>
            <person name="Pan Q."/>
            <person name="Wang Y."/>
            <person name="Lv Z."/>
            <person name="Lu X."/>
            <person name="Zhang F."/>
            <person name="Jiang W."/>
            <person name="Ma Y."/>
            <person name="Chen M."/>
            <person name="Hao X."/>
            <person name="Li L."/>
            <person name="Tang Y."/>
            <person name="Lv G."/>
            <person name="Zhou Y."/>
            <person name="Sun X."/>
            <person name="Brodelius P.E."/>
            <person name="Rose J.K.C."/>
            <person name="Tang K."/>
        </authorList>
    </citation>
    <scope>NUCLEOTIDE SEQUENCE [LARGE SCALE GENOMIC DNA]</scope>
    <source>
        <strain evidence="6">cv. Huhao1</strain>
        <tissue evidence="5">Leaf</tissue>
    </source>
</reference>
<feature type="domain" description="Subtilisin-like protease fibronectin type-III" evidence="4">
    <location>
        <begin position="155"/>
        <end position="256"/>
    </location>
</feature>
<dbReference type="EMBL" id="PKPP01004824">
    <property type="protein sequence ID" value="PWA62641.1"/>
    <property type="molecule type" value="Genomic_DNA"/>
</dbReference>
<accession>A0A2U1MMZ5</accession>
<evidence type="ECO:0000313" key="6">
    <source>
        <dbReference type="Proteomes" id="UP000245207"/>
    </source>
</evidence>
<evidence type="ECO:0000256" key="1">
    <source>
        <dbReference type="ARBA" id="ARBA00011073"/>
    </source>
</evidence>
<evidence type="ECO:0000259" key="4">
    <source>
        <dbReference type="Pfam" id="PF17766"/>
    </source>
</evidence>
<proteinExistence type="inferred from homology"/>
<protein>
    <submittedName>
        <fullName evidence="5">Peptidase S8, subtilisin-related protein</fullName>
    </submittedName>
</protein>
<dbReference type="Proteomes" id="UP000245207">
    <property type="component" value="Unassembled WGS sequence"/>
</dbReference>
<keyword evidence="6" id="KW-1185">Reference proteome</keyword>
<dbReference type="STRING" id="35608.A0A2U1MMZ5"/>
<dbReference type="InterPro" id="IPR041469">
    <property type="entry name" value="Subtilisin-like_FN3"/>
</dbReference>
<comment type="caution">
    <text evidence="5">The sequence shown here is derived from an EMBL/GenBank/DDBJ whole genome shotgun (WGS) entry which is preliminary data.</text>
</comment>
<dbReference type="InterPro" id="IPR010259">
    <property type="entry name" value="S8pro/Inhibitor_I9"/>
</dbReference>
<dbReference type="InterPro" id="IPR037045">
    <property type="entry name" value="S8pro/Inhibitor_I9_sf"/>
</dbReference>
<evidence type="ECO:0000259" key="3">
    <source>
        <dbReference type="Pfam" id="PF05922"/>
    </source>
</evidence>
<name>A0A2U1MMZ5_ARTAN</name>
<dbReference type="PANTHER" id="PTHR10795">
    <property type="entry name" value="PROPROTEIN CONVERTASE SUBTILISIN/KEXIN"/>
    <property type="match status" value="1"/>
</dbReference>
<dbReference type="Gene3D" id="2.60.40.2310">
    <property type="match status" value="1"/>
</dbReference>
<feature type="domain" description="Inhibitor I9" evidence="3">
    <location>
        <begin position="1"/>
        <end position="42"/>
    </location>
</feature>
<comment type="similarity">
    <text evidence="1">Belongs to the peptidase S8 family.</text>
</comment>
<dbReference type="Pfam" id="PF05922">
    <property type="entry name" value="Inhibitor_I9"/>
    <property type="match status" value="1"/>
</dbReference>
<keyword evidence="2" id="KW-0732">Signal</keyword>
<evidence type="ECO:0000256" key="2">
    <source>
        <dbReference type="ARBA" id="ARBA00022729"/>
    </source>
</evidence>